<accession>A0A089LTI5</accession>
<dbReference type="InterPro" id="IPR026881">
    <property type="entry name" value="WYL_dom"/>
</dbReference>
<evidence type="ECO:0000313" key="4">
    <source>
        <dbReference type="EMBL" id="AIQ64242.1"/>
    </source>
</evidence>
<proteinExistence type="predicted"/>
<gene>
    <name evidence="4" type="ORF">PSTEL_15270</name>
</gene>
<dbReference type="SUPFAM" id="SSF46785">
    <property type="entry name" value="Winged helix' DNA-binding domain"/>
    <property type="match status" value="1"/>
</dbReference>
<dbReference type="Pfam" id="PF08279">
    <property type="entry name" value="HTH_11"/>
    <property type="match status" value="1"/>
</dbReference>
<feature type="domain" description="Helix-turn-helix type 11" evidence="1">
    <location>
        <begin position="8"/>
        <end position="56"/>
    </location>
</feature>
<organism evidence="4 5">
    <name type="scientific">Paenibacillus stellifer</name>
    <dbReference type="NCBI Taxonomy" id="169760"/>
    <lineage>
        <taxon>Bacteria</taxon>
        <taxon>Bacillati</taxon>
        <taxon>Bacillota</taxon>
        <taxon>Bacilli</taxon>
        <taxon>Bacillales</taxon>
        <taxon>Paenibacillaceae</taxon>
        <taxon>Paenibacillus</taxon>
    </lineage>
</organism>
<evidence type="ECO:0000259" key="3">
    <source>
        <dbReference type="Pfam" id="PF25583"/>
    </source>
</evidence>
<dbReference type="EMBL" id="CP009286">
    <property type="protein sequence ID" value="AIQ64242.1"/>
    <property type="molecule type" value="Genomic_DNA"/>
</dbReference>
<feature type="domain" description="WCX" evidence="3">
    <location>
        <begin position="241"/>
        <end position="313"/>
    </location>
</feature>
<dbReference type="PIRSF" id="PIRSF016838">
    <property type="entry name" value="PafC"/>
    <property type="match status" value="1"/>
</dbReference>
<dbReference type="AlphaFoldDB" id="A0A089LTI5"/>
<dbReference type="Pfam" id="PF13280">
    <property type="entry name" value="WYL"/>
    <property type="match status" value="1"/>
</dbReference>
<feature type="domain" description="WYL" evidence="2">
    <location>
        <begin position="141"/>
        <end position="207"/>
    </location>
</feature>
<dbReference type="InterPro" id="IPR036388">
    <property type="entry name" value="WH-like_DNA-bd_sf"/>
</dbReference>
<dbReference type="InterPro" id="IPR051534">
    <property type="entry name" value="CBASS_pafABC_assoc_protein"/>
</dbReference>
<dbReference type="PANTHER" id="PTHR34580:SF1">
    <property type="entry name" value="PROTEIN PAFC"/>
    <property type="match status" value="1"/>
</dbReference>
<dbReference type="PROSITE" id="PS52050">
    <property type="entry name" value="WYL"/>
    <property type="match status" value="1"/>
</dbReference>
<sequence>MRLHRLVAILLLLESRGRIKARELAEALETSVRSIYRDVDTLGEAGVPIISTSGPGGGLALMPGYTLDLKTIHNDDIIQLYLTGLGIRSGGGSESGQRLQAALLKLEKTLPESYQPDLHRAKSRFWFDDTPWWSEKKPLPCLETIRAGIWKSLKLKLQYRKPGRESTVRIVQPYGLVVKQGDWYLAAYCETAQDLRIFRCERVEQAELEEEEFEIPPDFRLETFWKEKEGGFKQHRRDEERYPVVLRMDDPALLLKADLDILDINRQDGETWVTVNMYGYEVACRDLLPWIGVAEVMEPEEIRTYVREKLEEMHSRYA</sequence>
<dbReference type="Proteomes" id="UP000029507">
    <property type="component" value="Chromosome"/>
</dbReference>
<dbReference type="InterPro" id="IPR013196">
    <property type="entry name" value="HTH_11"/>
</dbReference>
<dbReference type="KEGG" id="pste:PSTEL_15270"/>
<dbReference type="OrthoDB" id="9767131at2"/>
<dbReference type="Pfam" id="PF25583">
    <property type="entry name" value="WCX"/>
    <property type="match status" value="1"/>
</dbReference>
<evidence type="ECO:0000259" key="1">
    <source>
        <dbReference type="Pfam" id="PF08279"/>
    </source>
</evidence>
<protein>
    <submittedName>
        <fullName evidence="4">Transcriptional regulator</fullName>
    </submittedName>
</protein>
<dbReference type="RefSeq" id="WP_038696372.1">
    <property type="nucleotide sequence ID" value="NZ_CP009286.1"/>
</dbReference>
<dbReference type="InterPro" id="IPR028349">
    <property type="entry name" value="PafC-like"/>
</dbReference>
<dbReference type="HOGENOM" id="CLU_041141_5_0_9"/>
<dbReference type="Gene3D" id="1.10.10.10">
    <property type="entry name" value="Winged helix-like DNA-binding domain superfamily/Winged helix DNA-binding domain"/>
    <property type="match status" value="1"/>
</dbReference>
<dbReference type="PANTHER" id="PTHR34580">
    <property type="match status" value="1"/>
</dbReference>
<dbReference type="InterPro" id="IPR036390">
    <property type="entry name" value="WH_DNA-bd_sf"/>
</dbReference>
<dbReference type="STRING" id="169760.PSTEL_15270"/>
<evidence type="ECO:0000313" key="5">
    <source>
        <dbReference type="Proteomes" id="UP000029507"/>
    </source>
</evidence>
<reference evidence="4 5" key="1">
    <citation type="submission" date="2014-08" db="EMBL/GenBank/DDBJ databases">
        <title>Comparative genomics of the Paenibacillus odorifer group.</title>
        <authorList>
            <person name="den Bakker H.C."/>
            <person name="Tsai Y.-C."/>
            <person name="Martin N."/>
            <person name="Korlach J."/>
            <person name="Wiedmann M."/>
        </authorList>
    </citation>
    <scope>NUCLEOTIDE SEQUENCE [LARGE SCALE GENOMIC DNA]</scope>
    <source>
        <strain evidence="4 5">DSM 14472</strain>
    </source>
</reference>
<dbReference type="InterPro" id="IPR057727">
    <property type="entry name" value="WCX_dom"/>
</dbReference>
<evidence type="ECO:0000259" key="2">
    <source>
        <dbReference type="Pfam" id="PF13280"/>
    </source>
</evidence>
<name>A0A089LTI5_9BACL</name>
<keyword evidence="5" id="KW-1185">Reference proteome</keyword>